<protein>
    <recommendedName>
        <fullName evidence="7">Potassium transporter TrkA</fullName>
    </recommendedName>
</protein>
<dbReference type="Gene3D" id="3.30.70.1450">
    <property type="entry name" value="Regulator of K+ conductance, C-terminal domain"/>
    <property type="match status" value="1"/>
</dbReference>
<dbReference type="InterPro" id="IPR036291">
    <property type="entry name" value="NAD(P)-bd_dom_sf"/>
</dbReference>
<evidence type="ECO:0000256" key="1">
    <source>
        <dbReference type="ARBA" id="ARBA00004651"/>
    </source>
</evidence>
<dbReference type="Proteomes" id="UP000176651">
    <property type="component" value="Unassembled WGS sequence"/>
</dbReference>
<evidence type="ECO:0008006" key="7">
    <source>
        <dbReference type="Google" id="ProtNLM"/>
    </source>
</evidence>
<dbReference type="Gene3D" id="3.40.50.720">
    <property type="entry name" value="NAD(P)-binding Rossmann-like Domain"/>
    <property type="match status" value="1"/>
</dbReference>
<dbReference type="InterPro" id="IPR003148">
    <property type="entry name" value="RCK_N"/>
</dbReference>
<dbReference type="InterPro" id="IPR006037">
    <property type="entry name" value="RCK_C"/>
</dbReference>
<dbReference type="InterPro" id="IPR050721">
    <property type="entry name" value="Trk_Ktr_HKT_K-transport"/>
</dbReference>
<keyword evidence="2" id="KW-1133">Transmembrane helix</keyword>
<dbReference type="STRING" id="1798535.A2V68_02485"/>
<dbReference type="EMBL" id="META01000005">
    <property type="protein sequence ID" value="OGB74073.1"/>
    <property type="molecule type" value="Genomic_DNA"/>
</dbReference>
<evidence type="ECO:0000259" key="3">
    <source>
        <dbReference type="PROSITE" id="PS51201"/>
    </source>
</evidence>
<dbReference type="PROSITE" id="PS51201">
    <property type="entry name" value="RCK_N"/>
    <property type="match status" value="1"/>
</dbReference>
<dbReference type="SUPFAM" id="SSF51735">
    <property type="entry name" value="NAD(P)-binding Rossmann-fold domains"/>
    <property type="match status" value="1"/>
</dbReference>
<dbReference type="GO" id="GO:0005886">
    <property type="term" value="C:plasma membrane"/>
    <property type="evidence" value="ECO:0007669"/>
    <property type="project" value="UniProtKB-SubCell"/>
</dbReference>
<keyword evidence="2" id="KW-0472">Membrane</keyword>
<organism evidence="5 6">
    <name type="scientific">candidate division Kazan bacterium RBG_13_50_9</name>
    <dbReference type="NCBI Taxonomy" id="1798535"/>
    <lineage>
        <taxon>Bacteria</taxon>
        <taxon>Bacteria division Kazan-3B-28</taxon>
    </lineage>
</organism>
<gene>
    <name evidence="5" type="ORF">A2V68_02485</name>
</gene>
<dbReference type="SUPFAM" id="SSF81324">
    <property type="entry name" value="Voltage-gated potassium channels"/>
    <property type="match status" value="1"/>
</dbReference>
<dbReference type="GO" id="GO:0006813">
    <property type="term" value="P:potassium ion transport"/>
    <property type="evidence" value="ECO:0007669"/>
    <property type="project" value="InterPro"/>
</dbReference>
<name>A0A1F4NRG6_UNCK3</name>
<feature type="transmembrane region" description="Helical" evidence="2">
    <location>
        <begin position="12"/>
        <end position="30"/>
    </location>
</feature>
<evidence type="ECO:0000256" key="2">
    <source>
        <dbReference type="SAM" id="Phobius"/>
    </source>
</evidence>
<feature type="transmembrane region" description="Helical" evidence="2">
    <location>
        <begin position="66"/>
        <end position="83"/>
    </location>
</feature>
<feature type="domain" description="RCK N-terminal" evidence="3">
    <location>
        <begin position="112"/>
        <end position="229"/>
    </location>
</feature>
<dbReference type="Gene3D" id="1.10.287.70">
    <property type="match status" value="1"/>
</dbReference>
<dbReference type="GO" id="GO:0008324">
    <property type="term" value="F:monoatomic cation transmembrane transporter activity"/>
    <property type="evidence" value="ECO:0007669"/>
    <property type="project" value="InterPro"/>
</dbReference>
<keyword evidence="2" id="KW-0812">Transmembrane</keyword>
<proteinExistence type="predicted"/>
<dbReference type="AlphaFoldDB" id="A0A1F4NRG6"/>
<dbReference type="PANTHER" id="PTHR43833:SF9">
    <property type="entry name" value="POTASSIUM CHANNEL PROTEIN YUGO-RELATED"/>
    <property type="match status" value="1"/>
</dbReference>
<reference evidence="5 6" key="1">
    <citation type="journal article" date="2016" name="Nat. Commun.">
        <title>Thousands of microbial genomes shed light on interconnected biogeochemical processes in an aquifer system.</title>
        <authorList>
            <person name="Anantharaman K."/>
            <person name="Brown C.T."/>
            <person name="Hug L.A."/>
            <person name="Sharon I."/>
            <person name="Castelle C.J."/>
            <person name="Probst A.J."/>
            <person name="Thomas B.C."/>
            <person name="Singh A."/>
            <person name="Wilkins M.J."/>
            <person name="Karaoz U."/>
            <person name="Brodie E.L."/>
            <person name="Williams K.H."/>
            <person name="Hubbard S.S."/>
            <person name="Banfield J.F."/>
        </authorList>
    </citation>
    <scope>NUCLEOTIDE SEQUENCE [LARGE SCALE GENOMIC DNA]</scope>
</reference>
<feature type="domain" description="RCK C-terminal" evidence="4">
    <location>
        <begin position="252"/>
        <end position="337"/>
    </location>
</feature>
<comment type="caution">
    <text evidence="5">The sequence shown here is derived from an EMBL/GenBank/DDBJ whole genome shotgun (WGS) entry which is preliminary data.</text>
</comment>
<dbReference type="PROSITE" id="PS51202">
    <property type="entry name" value="RCK_C"/>
    <property type="match status" value="1"/>
</dbReference>
<dbReference type="PANTHER" id="PTHR43833">
    <property type="entry name" value="POTASSIUM CHANNEL PROTEIN 2-RELATED-RELATED"/>
    <property type="match status" value="1"/>
</dbReference>
<dbReference type="Pfam" id="PF02080">
    <property type="entry name" value="TrkA_C"/>
    <property type="match status" value="1"/>
</dbReference>
<comment type="subcellular location">
    <subcellularLocation>
        <location evidence="1">Cell membrane</location>
        <topology evidence="1">Multi-pass membrane protein</topology>
    </subcellularLocation>
</comment>
<evidence type="ECO:0000313" key="6">
    <source>
        <dbReference type="Proteomes" id="UP000176651"/>
    </source>
</evidence>
<dbReference type="InterPro" id="IPR013099">
    <property type="entry name" value="K_chnl_dom"/>
</dbReference>
<accession>A0A1F4NRG6</accession>
<dbReference type="SUPFAM" id="SSF116726">
    <property type="entry name" value="TrkA C-terminal domain-like"/>
    <property type="match status" value="1"/>
</dbReference>
<dbReference type="InterPro" id="IPR036721">
    <property type="entry name" value="RCK_C_sf"/>
</dbReference>
<dbReference type="Pfam" id="PF02254">
    <property type="entry name" value="TrkA_N"/>
    <property type="match status" value="1"/>
</dbReference>
<evidence type="ECO:0000259" key="4">
    <source>
        <dbReference type="PROSITE" id="PS51202"/>
    </source>
</evidence>
<evidence type="ECO:0000313" key="5">
    <source>
        <dbReference type="EMBL" id="OGB74073.1"/>
    </source>
</evidence>
<sequence length="337" mass="36456">MSNNNPISKTHFWALGFLVLGLLLVGTAGYMVIEGWGLLDAVYMVVITLATVGYREVHPLSPAGMIFTILLIVFGIVTLYYVVRVFGEYILASRFDEDFKNRQMHNKIQNLKDHHIVCGFGRVGEKVVEELIKEGAPFVIIESDPDLAAECQAKGWLCLAGDATNENTLLEAGLMNAQGLIATLGRDSDNVLTVITAKTLNSGLFIVARANTDGAIAKLLRVGANRAVSPYQIGAFRMATFALRPGVADFVDNVLDLGKSEVQIADVTVGSNSPLVGGPVDRYLSNRKSGVSVLVVNRSDGHAIINPAGDTDIQPGDRLILMGNRNNLSEVEKLFNR</sequence>
<dbReference type="Pfam" id="PF07885">
    <property type="entry name" value="Ion_trans_2"/>
    <property type="match status" value="1"/>
</dbReference>